<name>A0A832T3L5_PYRHR</name>
<comment type="caution">
    <text evidence="1">The sequence shown here is derived from an EMBL/GenBank/DDBJ whole genome shotgun (WGS) entry which is preliminary data.</text>
</comment>
<dbReference type="OMA" id="HYSMPPG"/>
<dbReference type="GeneID" id="1442581"/>
<dbReference type="AlphaFoldDB" id="A0A832T3L5"/>
<accession>A0A832T3L5</accession>
<evidence type="ECO:0000313" key="1">
    <source>
        <dbReference type="EMBL" id="HII60701.1"/>
    </source>
</evidence>
<sequence length="111" mass="13182">MEDEDSNSFWSKLFRRKNEEEVLEQEVTDDAYEELKRLLMRAKPEIKGENIIVHLPKADIVLKPRKLVIRAPTRKDAEKVLRNLHYYSQPPGLWPAYGLTYSIRKERERAS</sequence>
<proteinExistence type="predicted"/>
<reference evidence="1" key="1">
    <citation type="journal article" date="2020" name="bioRxiv">
        <title>A rank-normalized archaeal taxonomy based on genome phylogeny resolves widespread incomplete and uneven classifications.</title>
        <authorList>
            <person name="Rinke C."/>
            <person name="Chuvochina M."/>
            <person name="Mussig A.J."/>
            <person name="Chaumeil P.-A."/>
            <person name="Waite D.W."/>
            <person name="Whitman W.B."/>
            <person name="Parks D.H."/>
            <person name="Hugenholtz P."/>
        </authorList>
    </citation>
    <scope>NUCLEOTIDE SEQUENCE</scope>
    <source>
        <strain evidence="1">UBA8834</strain>
    </source>
</reference>
<organism evidence="1 2">
    <name type="scientific">Pyrococcus horikoshii</name>
    <dbReference type="NCBI Taxonomy" id="53953"/>
    <lineage>
        <taxon>Archaea</taxon>
        <taxon>Methanobacteriati</taxon>
        <taxon>Methanobacteriota</taxon>
        <taxon>Thermococci</taxon>
        <taxon>Thermococcales</taxon>
        <taxon>Thermococcaceae</taxon>
        <taxon>Pyrococcus</taxon>
    </lineage>
</organism>
<evidence type="ECO:0000313" key="2">
    <source>
        <dbReference type="Proteomes" id="UP000617544"/>
    </source>
</evidence>
<dbReference type="Proteomes" id="UP000617544">
    <property type="component" value="Unassembled WGS sequence"/>
</dbReference>
<dbReference type="RefSeq" id="WP_010885800.1">
    <property type="nucleotide sequence ID" value="NZ_DUJN01000002.1"/>
</dbReference>
<protein>
    <submittedName>
        <fullName evidence="1">Uncharacterized protein</fullName>
    </submittedName>
</protein>
<dbReference type="EMBL" id="DUJN01000002">
    <property type="protein sequence ID" value="HII60701.1"/>
    <property type="molecule type" value="Genomic_DNA"/>
</dbReference>
<gene>
    <name evidence="1" type="ORF">HA331_02910</name>
</gene>